<evidence type="ECO:0000256" key="4">
    <source>
        <dbReference type="ARBA" id="ARBA00022634"/>
    </source>
</evidence>
<dbReference type="Gene3D" id="3.40.50.10190">
    <property type="entry name" value="BRCT domain"/>
    <property type="match status" value="1"/>
</dbReference>
<feature type="region of interest" description="Disordered" evidence="14">
    <location>
        <begin position="85"/>
        <end position="114"/>
    </location>
</feature>
<dbReference type="OrthoDB" id="205514at2759"/>
<keyword evidence="11" id="KW-0456">Lyase</keyword>
<feature type="region of interest" description="Disordered" evidence="14">
    <location>
        <begin position="329"/>
        <end position="367"/>
    </location>
</feature>
<reference evidence="16" key="2">
    <citation type="journal article" date="2023" name="IMA Fungus">
        <title>Comparative genomic study of the Penicillium genus elucidates a diverse pangenome and 15 lateral gene transfer events.</title>
        <authorList>
            <person name="Petersen C."/>
            <person name="Sorensen T."/>
            <person name="Nielsen M.R."/>
            <person name="Sondergaard T.E."/>
            <person name="Sorensen J.L."/>
            <person name="Fitzpatrick D.A."/>
            <person name="Frisvad J.C."/>
            <person name="Nielsen K.L."/>
        </authorList>
    </citation>
    <scope>NUCLEOTIDE SEQUENCE</scope>
    <source>
        <strain evidence="16">IBT 3081</strain>
    </source>
</reference>
<dbReference type="Pfam" id="PF14791">
    <property type="entry name" value="DNA_pol_B_thumb"/>
    <property type="match status" value="1"/>
</dbReference>
<dbReference type="Pfam" id="PF14792">
    <property type="entry name" value="DNA_pol_B_palm"/>
    <property type="match status" value="1"/>
</dbReference>
<dbReference type="InterPro" id="IPR010996">
    <property type="entry name" value="HHH_MUS81"/>
</dbReference>
<dbReference type="GO" id="GO:0006303">
    <property type="term" value="P:double-strand break repair via nonhomologous end joining"/>
    <property type="evidence" value="ECO:0007669"/>
    <property type="project" value="TreeGrafter"/>
</dbReference>
<dbReference type="GO" id="GO:0005634">
    <property type="term" value="C:nucleus"/>
    <property type="evidence" value="ECO:0007669"/>
    <property type="project" value="TreeGrafter"/>
</dbReference>
<comment type="cofactor">
    <cofactor evidence="1">
        <name>Mn(2+)</name>
        <dbReference type="ChEBI" id="CHEBI:29035"/>
    </cofactor>
</comment>
<dbReference type="Pfam" id="PF10391">
    <property type="entry name" value="DNA_pol_lambd_f"/>
    <property type="match status" value="1"/>
</dbReference>
<feature type="domain" description="BRCT" evidence="15">
    <location>
        <begin position="119"/>
        <end position="215"/>
    </location>
</feature>
<sequence>MKDYFQSKKTFFAALDRLDDSDDQDEEYKNRESLLAFTDKEVAKPNSNKVDPSSERIPLPRANSDPISPCDLQTKRISPVAILKPTPASRPWTTGTMPTIQSAAPRKKRKTSNAKVIPDDQQIFKGLIFFFFPNNDVSPFRRLRIQRAQDYGARWSRNWATDVTHVIMDKGLLSSDLLSYLKLEVLPTSVALVNESYPSECIQFRSVLGTSQLRFRVDGTPTTAEKKSPVAEPHPDSLPLKPSRREQNQSPEPCLSLVEESTPNALPKDFTETMPESVSHAVITELVHEANEEACKRGNWERDALDDIIDEAKATSHLPLDLLEFPIDESAPDASDIETSSSGEESSWKTRKTSTGEAKGNDKDKPDWTKGFACMQKFDPDMKLDNPNNRTIEVLQQMLEYYTQTADQWRVMAYRKAITALRKQPNKITTRVQALAIPGVGERLADKIEEIVLTNRLRRLENTNNTPEDLIIQEFLGVYGAGLPQASKWVAQGYRSLKDLLERAPLTKQQRIGVERHSDFAQRIPRKEVEAHGAIVRKAVQAVDRDMQVIVAGSYRRGALTCGDVDCLITKPGASLEQIRTMMLDLVVPKLFSSGFLQASLAISSHQVGSKWHGASALPGTTVWRRIDLLFVPDAEIGAALIYFTGNDIFNRSMRLLARKKGMCLNQKGLYADVLRNQQVKLNGGWLVEGRDERRIFAVLGVPWRPPEHRIC</sequence>
<evidence type="ECO:0000256" key="14">
    <source>
        <dbReference type="SAM" id="MobiDB-lite"/>
    </source>
</evidence>
<evidence type="ECO:0000259" key="15">
    <source>
        <dbReference type="PROSITE" id="PS50172"/>
    </source>
</evidence>
<comment type="caution">
    <text evidence="16">The sequence shown here is derived from an EMBL/GenBank/DDBJ whole genome shotgun (WGS) entry which is preliminary data.</text>
</comment>
<evidence type="ECO:0000256" key="13">
    <source>
        <dbReference type="PIRSR" id="PIRSR622312-50"/>
    </source>
</evidence>
<dbReference type="InterPro" id="IPR037160">
    <property type="entry name" value="DNA_Pol_thumb_sf"/>
</dbReference>
<evidence type="ECO:0000256" key="10">
    <source>
        <dbReference type="ARBA" id="ARBA00023204"/>
    </source>
</evidence>
<feature type="region of interest" description="Disordered" evidence="14">
    <location>
        <begin position="40"/>
        <end position="70"/>
    </location>
</feature>
<dbReference type="InterPro" id="IPR036420">
    <property type="entry name" value="BRCT_dom_sf"/>
</dbReference>
<dbReference type="PRINTS" id="PR00870">
    <property type="entry name" value="DNAPOLXBETA"/>
</dbReference>
<dbReference type="Proteomes" id="UP001147752">
    <property type="component" value="Unassembled WGS sequence"/>
</dbReference>
<dbReference type="PROSITE" id="PS50172">
    <property type="entry name" value="BRCT"/>
    <property type="match status" value="1"/>
</dbReference>
<evidence type="ECO:0000256" key="9">
    <source>
        <dbReference type="ARBA" id="ARBA00022932"/>
    </source>
</evidence>
<accession>A0A9W9SQY0</accession>
<dbReference type="Gene3D" id="3.30.210.10">
    <property type="entry name" value="DNA polymerase, thumb domain"/>
    <property type="match status" value="1"/>
</dbReference>
<dbReference type="Gene3D" id="3.30.460.10">
    <property type="entry name" value="Beta Polymerase, domain 2"/>
    <property type="match status" value="1"/>
</dbReference>
<dbReference type="SUPFAM" id="SSF81585">
    <property type="entry name" value="PsbU/PolX domain-like"/>
    <property type="match status" value="1"/>
</dbReference>
<feature type="active site" description="Nucleophile; Schiff-base intermediate with DNA; for 5'-dRP lyase activity" evidence="13">
    <location>
        <position position="447"/>
    </location>
</feature>
<dbReference type="InterPro" id="IPR002008">
    <property type="entry name" value="DNA_pol_X_beta-like"/>
</dbReference>
<dbReference type="FunFam" id="1.10.150.110:FF:000005">
    <property type="entry name" value="DNA polymerase POL4"/>
    <property type="match status" value="1"/>
</dbReference>
<keyword evidence="8" id="KW-0227">DNA damage</keyword>
<evidence type="ECO:0000256" key="11">
    <source>
        <dbReference type="ARBA" id="ARBA00023239"/>
    </source>
</evidence>
<evidence type="ECO:0000256" key="6">
    <source>
        <dbReference type="ARBA" id="ARBA00022695"/>
    </source>
</evidence>
<protein>
    <recommendedName>
        <fullName evidence="3">DNA polymerase lambda</fullName>
        <ecNumber evidence="2">2.7.7.7</ecNumber>
    </recommendedName>
</protein>
<dbReference type="PANTHER" id="PTHR11276:SF28">
    <property type="entry name" value="DNA POLYMERASE LAMBDA"/>
    <property type="match status" value="1"/>
</dbReference>
<dbReference type="InterPro" id="IPR002054">
    <property type="entry name" value="DNA-dir_DNA_pol_X"/>
</dbReference>
<dbReference type="RefSeq" id="XP_056582716.1">
    <property type="nucleotide sequence ID" value="XM_056718581.1"/>
</dbReference>
<dbReference type="InterPro" id="IPR027421">
    <property type="entry name" value="DNA_pol_lamdba_lyase_dom_sf"/>
</dbReference>
<evidence type="ECO:0000256" key="12">
    <source>
        <dbReference type="ARBA" id="ARBA00049244"/>
    </source>
</evidence>
<dbReference type="EMBL" id="JAPZBT010000001">
    <property type="protein sequence ID" value="KAJ5382940.1"/>
    <property type="molecule type" value="Genomic_DNA"/>
</dbReference>
<keyword evidence="6" id="KW-0548">Nucleotidyltransferase</keyword>
<dbReference type="SUPFAM" id="SSF52113">
    <property type="entry name" value="BRCT domain"/>
    <property type="match status" value="1"/>
</dbReference>
<evidence type="ECO:0000313" key="16">
    <source>
        <dbReference type="EMBL" id="KAJ5382940.1"/>
    </source>
</evidence>
<dbReference type="SUPFAM" id="SSF81301">
    <property type="entry name" value="Nucleotidyltransferase"/>
    <property type="match status" value="1"/>
</dbReference>
<keyword evidence="7" id="KW-0235">DNA replication</keyword>
<evidence type="ECO:0000256" key="8">
    <source>
        <dbReference type="ARBA" id="ARBA00022763"/>
    </source>
</evidence>
<keyword evidence="4" id="KW-0237">DNA synthesis</keyword>
<evidence type="ECO:0000256" key="1">
    <source>
        <dbReference type="ARBA" id="ARBA00001936"/>
    </source>
</evidence>
<dbReference type="InterPro" id="IPR001357">
    <property type="entry name" value="BRCT_dom"/>
</dbReference>
<dbReference type="InterPro" id="IPR043519">
    <property type="entry name" value="NT_sf"/>
</dbReference>
<evidence type="ECO:0000313" key="17">
    <source>
        <dbReference type="Proteomes" id="UP001147752"/>
    </source>
</evidence>
<dbReference type="GO" id="GO:0003677">
    <property type="term" value="F:DNA binding"/>
    <property type="evidence" value="ECO:0007669"/>
    <property type="project" value="InterPro"/>
</dbReference>
<dbReference type="PRINTS" id="PR00869">
    <property type="entry name" value="DNAPOLX"/>
</dbReference>
<evidence type="ECO:0000256" key="5">
    <source>
        <dbReference type="ARBA" id="ARBA00022679"/>
    </source>
</evidence>
<keyword evidence="9" id="KW-0239">DNA-directed DNA polymerase</keyword>
<proteinExistence type="predicted"/>
<organism evidence="16 17">
    <name type="scientific">Penicillium concentricum</name>
    <dbReference type="NCBI Taxonomy" id="293559"/>
    <lineage>
        <taxon>Eukaryota</taxon>
        <taxon>Fungi</taxon>
        <taxon>Dikarya</taxon>
        <taxon>Ascomycota</taxon>
        <taxon>Pezizomycotina</taxon>
        <taxon>Eurotiomycetes</taxon>
        <taxon>Eurotiomycetidae</taxon>
        <taxon>Eurotiales</taxon>
        <taxon>Aspergillaceae</taxon>
        <taxon>Penicillium</taxon>
    </lineage>
</organism>
<keyword evidence="5" id="KW-0808">Transferase</keyword>
<dbReference type="PANTHER" id="PTHR11276">
    <property type="entry name" value="DNA POLYMERASE TYPE-X FAMILY MEMBER"/>
    <property type="match status" value="1"/>
</dbReference>
<dbReference type="InterPro" id="IPR028207">
    <property type="entry name" value="DNA_pol_B_palm_palm"/>
</dbReference>
<dbReference type="CDD" id="cd00141">
    <property type="entry name" value="NT_POLXc"/>
    <property type="match status" value="1"/>
</dbReference>
<dbReference type="InterPro" id="IPR029398">
    <property type="entry name" value="PolB_thumb"/>
</dbReference>
<evidence type="ECO:0000256" key="7">
    <source>
        <dbReference type="ARBA" id="ARBA00022705"/>
    </source>
</evidence>
<dbReference type="Gene3D" id="1.10.150.20">
    <property type="entry name" value="5' to 3' exonuclease, C-terminal subdomain"/>
    <property type="match status" value="1"/>
</dbReference>
<evidence type="ECO:0000256" key="2">
    <source>
        <dbReference type="ARBA" id="ARBA00012417"/>
    </source>
</evidence>
<keyword evidence="10" id="KW-0234">DNA repair</keyword>
<comment type="catalytic activity">
    <reaction evidence="12">
        <text>DNA(n) + a 2'-deoxyribonucleoside 5'-triphosphate = DNA(n+1) + diphosphate</text>
        <dbReference type="Rhea" id="RHEA:22508"/>
        <dbReference type="Rhea" id="RHEA-COMP:17339"/>
        <dbReference type="Rhea" id="RHEA-COMP:17340"/>
        <dbReference type="ChEBI" id="CHEBI:33019"/>
        <dbReference type="ChEBI" id="CHEBI:61560"/>
        <dbReference type="ChEBI" id="CHEBI:173112"/>
        <dbReference type="EC" id="2.7.7.7"/>
    </reaction>
</comment>
<feature type="compositionally biased region" description="Polar residues" evidence="14">
    <location>
        <begin position="91"/>
        <end position="102"/>
    </location>
</feature>
<name>A0A9W9SQY0_9EURO</name>
<feature type="region of interest" description="Disordered" evidence="14">
    <location>
        <begin position="221"/>
        <end position="254"/>
    </location>
</feature>
<evidence type="ECO:0000256" key="3">
    <source>
        <dbReference type="ARBA" id="ARBA00016513"/>
    </source>
</evidence>
<reference evidence="16" key="1">
    <citation type="submission" date="2022-12" db="EMBL/GenBank/DDBJ databases">
        <authorList>
            <person name="Petersen C."/>
        </authorList>
    </citation>
    <scope>NUCLEOTIDE SEQUENCE</scope>
    <source>
        <strain evidence="16">IBT 3081</strain>
    </source>
</reference>
<dbReference type="AlphaFoldDB" id="A0A9W9SQY0"/>
<gene>
    <name evidence="16" type="ORF">N7517_000851</name>
</gene>
<dbReference type="Pfam" id="PF14716">
    <property type="entry name" value="HHH_8"/>
    <property type="match status" value="1"/>
</dbReference>
<dbReference type="SMART" id="SM00483">
    <property type="entry name" value="POLXc"/>
    <property type="match status" value="1"/>
</dbReference>
<dbReference type="GO" id="GO:0016829">
    <property type="term" value="F:lyase activity"/>
    <property type="evidence" value="ECO:0007669"/>
    <property type="project" value="UniProtKB-KW"/>
</dbReference>
<dbReference type="EC" id="2.7.7.7" evidence="2"/>
<feature type="compositionally biased region" description="Basic and acidic residues" evidence="14">
    <location>
        <begin position="224"/>
        <end position="235"/>
    </location>
</feature>
<dbReference type="InterPro" id="IPR022312">
    <property type="entry name" value="DNA_pol_X"/>
</dbReference>
<keyword evidence="17" id="KW-1185">Reference proteome</keyword>
<dbReference type="Gene3D" id="1.10.150.110">
    <property type="entry name" value="DNA polymerase beta, N-terminal domain-like"/>
    <property type="match status" value="1"/>
</dbReference>
<dbReference type="GO" id="GO:0003887">
    <property type="term" value="F:DNA-directed DNA polymerase activity"/>
    <property type="evidence" value="ECO:0007669"/>
    <property type="project" value="UniProtKB-KW"/>
</dbReference>
<dbReference type="SUPFAM" id="SSF47802">
    <property type="entry name" value="DNA polymerase beta, N-terminal domain-like"/>
    <property type="match status" value="1"/>
</dbReference>
<dbReference type="InterPro" id="IPR018944">
    <property type="entry name" value="DNA_pol_lambd_fingers_domain"/>
</dbReference>
<dbReference type="GeneID" id="81457764"/>